<organism evidence="4 5">
    <name type="scientific">Hydrocarboniphaga effusa AP103</name>
    <dbReference type="NCBI Taxonomy" id="1172194"/>
    <lineage>
        <taxon>Bacteria</taxon>
        <taxon>Pseudomonadati</taxon>
        <taxon>Pseudomonadota</taxon>
        <taxon>Gammaproteobacteria</taxon>
        <taxon>Nevskiales</taxon>
        <taxon>Nevskiaceae</taxon>
        <taxon>Hydrocarboniphaga</taxon>
    </lineage>
</organism>
<evidence type="ECO:0000256" key="1">
    <source>
        <dbReference type="ARBA" id="ARBA00022737"/>
    </source>
</evidence>
<dbReference type="PANTHER" id="PTHR24104">
    <property type="entry name" value="E3 UBIQUITIN-PROTEIN LIGASE NHLRC1-RELATED"/>
    <property type="match status" value="1"/>
</dbReference>
<dbReference type="PANTHER" id="PTHR24104:SF25">
    <property type="entry name" value="PROTEIN LIN-41"/>
    <property type="match status" value="1"/>
</dbReference>
<dbReference type="InterPro" id="IPR011042">
    <property type="entry name" value="6-blade_b-propeller_TolB-like"/>
</dbReference>
<dbReference type="PATRIC" id="fig|1172194.4.peg.1025"/>
<dbReference type="InterPro" id="IPR050952">
    <property type="entry name" value="TRIM-NHL_E3_ligases"/>
</dbReference>
<name>I7ZGS5_9GAMM</name>
<protein>
    <recommendedName>
        <fullName evidence="6">NHL repeat-containing protein</fullName>
    </recommendedName>
</protein>
<dbReference type="Gene3D" id="2.120.10.30">
    <property type="entry name" value="TolB, C-terminal domain"/>
    <property type="match status" value="1"/>
</dbReference>
<evidence type="ECO:0008006" key="6">
    <source>
        <dbReference type="Google" id="ProtNLM"/>
    </source>
</evidence>
<dbReference type="InterPro" id="IPR001258">
    <property type="entry name" value="NHL_repeat"/>
</dbReference>
<reference evidence="4 5" key="1">
    <citation type="journal article" date="2012" name="J. Bacteriol.">
        <title>Genome Sequence of n-Alkane-Degrading Hydrocarboniphaga effusa Strain AP103T (ATCC BAA-332T).</title>
        <authorList>
            <person name="Chang H.K."/>
            <person name="Zylstra G.J."/>
            <person name="Chae J.C."/>
        </authorList>
    </citation>
    <scope>NUCLEOTIDE SEQUENCE [LARGE SCALE GENOMIC DNA]</scope>
    <source>
        <strain evidence="4 5">AP103</strain>
    </source>
</reference>
<comment type="caution">
    <text evidence="4">The sequence shown here is derived from an EMBL/GenBank/DDBJ whole genome shotgun (WGS) entry which is preliminary data.</text>
</comment>
<evidence type="ECO:0000313" key="4">
    <source>
        <dbReference type="EMBL" id="EIT70932.1"/>
    </source>
</evidence>
<feature type="repeat" description="NHL" evidence="2">
    <location>
        <begin position="186"/>
        <end position="219"/>
    </location>
</feature>
<evidence type="ECO:0000313" key="5">
    <source>
        <dbReference type="Proteomes" id="UP000003704"/>
    </source>
</evidence>
<dbReference type="GO" id="GO:0008270">
    <property type="term" value="F:zinc ion binding"/>
    <property type="evidence" value="ECO:0007669"/>
    <property type="project" value="UniProtKB-KW"/>
</dbReference>
<dbReference type="AlphaFoldDB" id="I7ZGS5"/>
<gene>
    <name evidence="4" type="ORF">WQQ_10690</name>
</gene>
<keyword evidence="1" id="KW-0677">Repeat</keyword>
<feature type="chain" id="PRO_5003712873" description="NHL repeat-containing protein" evidence="3">
    <location>
        <begin position="25"/>
        <end position="382"/>
    </location>
</feature>
<dbReference type="Proteomes" id="UP000003704">
    <property type="component" value="Unassembled WGS sequence"/>
</dbReference>
<proteinExistence type="predicted"/>
<feature type="signal peptide" evidence="3">
    <location>
        <begin position="1"/>
        <end position="24"/>
    </location>
</feature>
<evidence type="ECO:0000256" key="3">
    <source>
        <dbReference type="SAM" id="SignalP"/>
    </source>
</evidence>
<evidence type="ECO:0000256" key="2">
    <source>
        <dbReference type="PROSITE-ProRule" id="PRU00504"/>
    </source>
</evidence>
<sequence>MRRSTIRSTLCWLALMLAPLNVQAAAPAAEKVPEYALDPTWPKLPLPNHWALGLINGIHVDAKNHLWLYHSPELVPKYALGAAQTPPTGKCCVAAPAIIEFDEAGNVVRAWGGPEDAKKQGYDWPSAGHGLYVDYKGNIWIGGSQTRVGADGSQPDGLYLKFSPDGKFLLQIGGPGPSKGSLDTTQLSGAAAVDVDPVTNEVFIADGYGNHRVIVFDADTGKFKRQWGAYGKPPTDEKLPRYDGGPELPKQFNLVHCIRSAKDGLLYVCDRLNNRLQVFKKDGTFVAEQVYEPMTKGSGSVGNVSMWPDAKNTFMVMNDPGNFETVILRRSDLKELSRFGHYGTYAGEYQRNHQMEFDLKGNIFTSEDFRVQKLKIVNGVKP</sequence>
<keyword evidence="5" id="KW-1185">Reference proteome</keyword>
<dbReference type="EMBL" id="AKGD01000001">
    <property type="protein sequence ID" value="EIT70932.1"/>
    <property type="molecule type" value="Genomic_DNA"/>
</dbReference>
<dbReference type="SUPFAM" id="SSF63829">
    <property type="entry name" value="Calcium-dependent phosphotriesterase"/>
    <property type="match status" value="1"/>
</dbReference>
<dbReference type="PROSITE" id="PS51125">
    <property type="entry name" value="NHL"/>
    <property type="match status" value="1"/>
</dbReference>
<keyword evidence="3" id="KW-0732">Signal</keyword>
<accession>I7ZGS5</accession>
<dbReference type="STRING" id="1172194.WQQ_10690"/>